<keyword evidence="5 7" id="KW-1133">Transmembrane helix</keyword>
<evidence type="ECO:0000256" key="5">
    <source>
        <dbReference type="ARBA" id="ARBA00022989"/>
    </source>
</evidence>
<evidence type="ECO:0000256" key="4">
    <source>
        <dbReference type="ARBA" id="ARBA00022824"/>
    </source>
</evidence>
<evidence type="ECO:0000256" key="6">
    <source>
        <dbReference type="ARBA" id="ARBA00023136"/>
    </source>
</evidence>
<feature type="transmembrane region" description="Helical" evidence="7">
    <location>
        <begin position="201"/>
        <end position="224"/>
    </location>
</feature>
<organism evidence="9">
    <name type="scientific">Craspedostauros australis</name>
    <dbReference type="NCBI Taxonomy" id="1486917"/>
    <lineage>
        <taxon>Eukaryota</taxon>
        <taxon>Sar</taxon>
        <taxon>Stramenopiles</taxon>
        <taxon>Ochrophyta</taxon>
        <taxon>Bacillariophyta</taxon>
        <taxon>Bacillariophyceae</taxon>
        <taxon>Bacillariophycidae</taxon>
        <taxon>Naviculales</taxon>
        <taxon>Naviculaceae</taxon>
        <taxon>Craspedostauros</taxon>
    </lineage>
</organism>
<comment type="similarity">
    <text evidence="2 7">Belongs to the derlin family.</text>
</comment>
<name>A0A7R9ZS49_9STRA</name>
<dbReference type="InterPro" id="IPR007599">
    <property type="entry name" value="DER1"/>
</dbReference>
<feature type="transmembrane region" description="Helical" evidence="7">
    <location>
        <begin position="161"/>
        <end position="181"/>
    </location>
</feature>
<feature type="compositionally biased region" description="Low complexity" evidence="8">
    <location>
        <begin position="68"/>
        <end position="83"/>
    </location>
</feature>
<feature type="compositionally biased region" description="Basic residues" evidence="8">
    <location>
        <begin position="331"/>
        <end position="344"/>
    </location>
</feature>
<feature type="transmembrane region" description="Helical" evidence="7">
    <location>
        <begin position="121"/>
        <end position="140"/>
    </location>
</feature>
<evidence type="ECO:0000256" key="1">
    <source>
        <dbReference type="ARBA" id="ARBA00004477"/>
    </source>
</evidence>
<evidence type="ECO:0000256" key="3">
    <source>
        <dbReference type="ARBA" id="ARBA00022692"/>
    </source>
</evidence>
<dbReference type="Gene3D" id="1.20.1540.10">
    <property type="entry name" value="Rhomboid-like"/>
    <property type="match status" value="1"/>
</dbReference>
<keyword evidence="6 7" id="KW-0472">Membrane</keyword>
<sequence length="344" mass="37295">MKLISKNTAGVLTLACAASIADARSAGASTSAVAAAPMTFVPRETSQSLEALLALRGGAKRKSKSKSRSASLASLGSKKASSAKGKKTATGKRKVTGSKKDDDSKKKESSSLDFLQKMQPITKGYVIMVGIVTVVGIALGEEMAQSVMALDPMRIIYGMEVWRIVTAASFLGKPSISWLLSGYYLYEHGSNLERLYGPAQFLVFLLTQVSLLTVLSMMFGMPFFASSMVTSMLHVLSRITPKMEVNWLIFKIHYYLLPLALMATDVLQAGNLSAGLPHVLGMLSGHFYFFHKTIWPKTGGEDWLNAPDFMVQRLDPDASKKAGKESVNKALKSRQKRKGKALGK</sequence>
<protein>
    <recommendedName>
        <fullName evidence="7">Derlin</fullName>
    </recommendedName>
</protein>
<keyword evidence="4 7" id="KW-0256">Endoplasmic reticulum</keyword>
<evidence type="ECO:0000256" key="8">
    <source>
        <dbReference type="SAM" id="MobiDB-lite"/>
    </source>
</evidence>
<dbReference type="Pfam" id="PF04511">
    <property type="entry name" value="DER1"/>
    <property type="match status" value="1"/>
</dbReference>
<evidence type="ECO:0000256" key="2">
    <source>
        <dbReference type="ARBA" id="ARBA00008917"/>
    </source>
</evidence>
<keyword evidence="3 7" id="KW-0812">Transmembrane</keyword>
<dbReference type="GO" id="GO:0005789">
    <property type="term" value="C:endoplasmic reticulum membrane"/>
    <property type="evidence" value="ECO:0007669"/>
    <property type="project" value="UniProtKB-SubCell"/>
</dbReference>
<dbReference type="SUPFAM" id="SSF144091">
    <property type="entry name" value="Rhomboid-like"/>
    <property type="match status" value="1"/>
</dbReference>
<evidence type="ECO:0000313" key="9">
    <source>
        <dbReference type="EMBL" id="CAD8342006.1"/>
    </source>
</evidence>
<comment type="subcellular location">
    <subcellularLocation>
        <location evidence="1 7">Endoplasmic reticulum membrane</location>
        <topology evidence="1 7">Multi-pass membrane protein</topology>
    </subcellularLocation>
</comment>
<feature type="compositionally biased region" description="Basic residues" evidence="8">
    <location>
        <begin position="84"/>
        <end position="97"/>
    </location>
</feature>
<feature type="compositionally biased region" description="Basic and acidic residues" evidence="8">
    <location>
        <begin position="317"/>
        <end position="327"/>
    </location>
</feature>
<proteinExistence type="inferred from homology"/>
<dbReference type="InterPro" id="IPR035952">
    <property type="entry name" value="Rhomboid-like_sf"/>
</dbReference>
<feature type="region of interest" description="Disordered" evidence="8">
    <location>
        <begin position="60"/>
        <end position="109"/>
    </location>
</feature>
<dbReference type="GO" id="GO:0006950">
    <property type="term" value="P:response to stress"/>
    <property type="evidence" value="ECO:0007669"/>
    <property type="project" value="UniProtKB-ARBA"/>
</dbReference>
<feature type="region of interest" description="Disordered" evidence="8">
    <location>
        <begin position="317"/>
        <end position="344"/>
    </location>
</feature>
<comment type="function">
    <text evidence="7">May be involved in the degradation of misfolded endoplasmic reticulum (ER) luminal proteins.</text>
</comment>
<evidence type="ECO:0000256" key="7">
    <source>
        <dbReference type="RuleBase" id="RU363059"/>
    </source>
</evidence>
<dbReference type="AlphaFoldDB" id="A0A7R9ZS49"/>
<dbReference type="PANTHER" id="PTHR11009">
    <property type="entry name" value="DER1-LIKE PROTEIN, DERLIN"/>
    <property type="match status" value="1"/>
</dbReference>
<reference evidence="9" key="1">
    <citation type="submission" date="2021-01" db="EMBL/GenBank/DDBJ databases">
        <authorList>
            <person name="Corre E."/>
            <person name="Pelletier E."/>
            <person name="Niang G."/>
            <person name="Scheremetjew M."/>
            <person name="Finn R."/>
            <person name="Kale V."/>
            <person name="Holt S."/>
            <person name="Cochrane G."/>
            <person name="Meng A."/>
            <person name="Brown T."/>
            <person name="Cohen L."/>
        </authorList>
    </citation>
    <scope>NUCLEOTIDE SEQUENCE</scope>
    <source>
        <strain evidence="9">CCMP3328</strain>
    </source>
</reference>
<gene>
    <name evidence="9" type="ORF">CAUS1442_LOCUS14141</name>
</gene>
<comment type="caution">
    <text evidence="7">Lacks conserved residue(s) required for the propagation of feature annotation.</text>
</comment>
<feature type="compositionally biased region" description="Basic and acidic residues" evidence="8">
    <location>
        <begin position="98"/>
        <end position="109"/>
    </location>
</feature>
<accession>A0A7R9ZS49</accession>
<dbReference type="EMBL" id="HBEF01022859">
    <property type="protein sequence ID" value="CAD8342006.1"/>
    <property type="molecule type" value="Transcribed_RNA"/>
</dbReference>